<gene>
    <name evidence="7" type="ORF">A6A03_19180</name>
</gene>
<organism evidence="7 8">
    <name type="scientific">Chloroflexus islandicus</name>
    <dbReference type="NCBI Taxonomy" id="1707952"/>
    <lineage>
        <taxon>Bacteria</taxon>
        <taxon>Bacillati</taxon>
        <taxon>Chloroflexota</taxon>
        <taxon>Chloroflexia</taxon>
        <taxon>Chloroflexales</taxon>
        <taxon>Chloroflexineae</taxon>
        <taxon>Chloroflexaceae</taxon>
        <taxon>Chloroflexus</taxon>
    </lineage>
</organism>
<evidence type="ECO:0000256" key="4">
    <source>
        <dbReference type="ARBA" id="ARBA00023004"/>
    </source>
</evidence>
<name>A0A178M0Z6_9CHLR</name>
<sequence>MTTGITLNLQRHHLTIAENMRTIISFDGEGRLIVAFRHGANYVRGLSGEVLRKRALAPGQKERQKLADAERCAVLAELLAEAARMIEQIETTAPPAARDWFERIRRWDVERLEAERERFRTVYKPISILPPDQYRALVLQATEGCSWNRCHFCTFYRDRPFRIHSPASFREHIQRVKEFVGAGLGLRMAIFLGDANALIIPQPRLRELLQVVHEEFTIGPDADFKGMYAFLDIFGAERKTLAEYRELAAAGVRRIYLGLESGDETVFRLLNKPGSPAEAIDAVRTIKAAGIAVGVILLVGAGGERFAAGHVQHSLAALAAMPLGPDDIVYLSPLIVSSDSPYLAQLQAYGSTPLTEPAITRQLAELKHGARTVTGPGAKVVIYHIEEFVY</sequence>
<evidence type="ECO:0000256" key="2">
    <source>
        <dbReference type="ARBA" id="ARBA00022691"/>
    </source>
</evidence>
<dbReference type="InterPro" id="IPR051198">
    <property type="entry name" value="BchE-like"/>
</dbReference>
<reference evidence="7 8" key="1">
    <citation type="submission" date="2016-04" db="EMBL/GenBank/DDBJ databases">
        <title>Chloroflexus islandicus sp. nov., a thermophilic filamentous anoxygenic phototrophic bacterium from geyser Strokkur (Iceland).</title>
        <authorList>
            <person name="Gaisin V.A."/>
            <person name="Kalashnikov A.M."/>
            <person name="Sukhacheva M.V."/>
            <person name="Grouzdev D.S."/>
            <person name="Ivanov T.M."/>
            <person name="Kuznetsov B."/>
            <person name="Gorlenko V.M."/>
        </authorList>
    </citation>
    <scope>NUCLEOTIDE SEQUENCE [LARGE SCALE GENOMIC DNA]</scope>
    <source>
        <strain evidence="8">isl-2</strain>
    </source>
</reference>
<dbReference type="STRING" id="1707952.A6A03_19180"/>
<dbReference type="SFLD" id="SFLDS00029">
    <property type="entry name" value="Radical_SAM"/>
    <property type="match status" value="2"/>
</dbReference>
<evidence type="ECO:0000313" key="7">
    <source>
        <dbReference type="EMBL" id="OAN41060.1"/>
    </source>
</evidence>
<dbReference type="PANTHER" id="PTHR43409:SF4">
    <property type="entry name" value="RADICAL SAM SUPERFAMILY PROTEIN"/>
    <property type="match status" value="1"/>
</dbReference>
<accession>A0A178M0Z6</accession>
<dbReference type="AlphaFoldDB" id="A0A178M0Z6"/>
<dbReference type="InterPro" id="IPR013785">
    <property type="entry name" value="Aldolase_TIM"/>
</dbReference>
<evidence type="ECO:0000256" key="5">
    <source>
        <dbReference type="ARBA" id="ARBA00023014"/>
    </source>
</evidence>
<dbReference type="OrthoDB" id="9777636at2"/>
<dbReference type="InterPro" id="IPR058240">
    <property type="entry name" value="rSAM_sf"/>
</dbReference>
<keyword evidence="8" id="KW-1185">Reference proteome</keyword>
<keyword evidence="2" id="KW-0949">S-adenosyl-L-methionine</keyword>
<dbReference type="GO" id="GO:0051536">
    <property type="term" value="F:iron-sulfur cluster binding"/>
    <property type="evidence" value="ECO:0007669"/>
    <property type="project" value="UniProtKB-KW"/>
</dbReference>
<dbReference type="GO" id="GO:0046872">
    <property type="term" value="F:metal ion binding"/>
    <property type="evidence" value="ECO:0007669"/>
    <property type="project" value="UniProtKB-KW"/>
</dbReference>
<comment type="caution">
    <text evidence="7">The sequence shown here is derived from an EMBL/GenBank/DDBJ whole genome shotgun (WGS) entry which is preliminary data.</text>
</comment>
<dbReference type="SFLD" id="SFLDG01082">
    <property type="entry name" value="B12-binding_domain_containing"/>
    <property type="match status" value="1"/>
</dbReference>
<dbReference type="InterPro" id="IPR006638">
    <property type="entry name" value="Elp3/MiaA/NifB-like_rSAM"/>
</dbReference>
<dbReference type="GO" id="GO:0003824">
    <property type="term" value="F:catalytic activity"/>
    <property type="evidence" value="ECO:0007669"/>
    <property type="project" value="InterPro"/>
</dbReference>
<evidence type="ECO:0000256" key="3">
    <source>
        <dbReference type="ARBA" id="ARBA00022723"/>
    </source>
</evidence>
<comment type="cofactor">
    <cofactor evidence="1">
        <name>[4Fe-4S] cluster</name>
        <dbReference type="ChEBI" id="CHEBI:49883"/>
    </cofactor>
</comment>
<evidence type="ECO:0000313" key="8">
    <source>
        <dbReference type="Proteomes" id="UP000078287"/>
    </source>
</evidence>
<dbReference type="Pfam" id="PF04055">
    <property type="entry name" value="Radical_SAM"/>
    <property type="match status" value="1"/>
</dbReference>
<dbReference type="SMART" id="SM00729">
    <property type="entry name" value="Elp3"/>
    <property type="match status" value="1"/>
</dbReference>
<evidence type="ECO:0000256" key="1">
    <source>
        <dbReference type="ARBA" id="ARBA00001966"/>
    </source>
</evidence>
<dbReference type="EMBL" id="LWQS01000090">
    <property type="protein sequence ID" value="OAN41060.1"/>
    <property type="molecule type" value="Genomic_DNA"/>
</dbReference>
<dbReference type="SUPFAM" id="SSF102114">
    <property type="entry name" value="Radical SAM enzymes"/>
    <property type="match status" value="1"/>
</dbReference>
<feature type="domain" description="Radical SAM core" evidence="6">
    <location>
        <begin position="131"/>
        <end position="376"/>
    </location>
</feature>
<keyword evidence="5" id="KW-0411">Iron-sulfur</keyword>
<dbReference type="PROSITE" id="PS51918">
    <property type="entry name" value="RADICAL_SAM"/>
    <property type="match status" value="1"/>
</dbReference>
<keyword evidence="4" id="KW-0408">Iron</keyword>
<dbReference type="CDD" id="cd01335">
    <property type="entry name" value="Radical_SAM"/>
    <property type="match status" value="1"/>
</dbReference>
<keyword evidence="3" id="KW-0479">Metal-binding</keyword>
<proteinExistence type="predicted"/>
<dbReference type="SFLD" id="SFLDG01095">
    <property type="entry name" value="Uncharacterised_Radical_SAM_Su"/>
    <property type="match status" value="1"/>
</dbReference>
<protein>
    <submittedName>
        <fullName evidence="7">Radical SAM protein</fullName>
    </submittedName>
</protein>
<dbReference type="InterPro" id="IPR007197">
    <property type="entry name" value="rSAM"/>
</dbReference>
<dbReference type="PANTHER" id="PTHR43409">
    <property type="entry name" value="ANAEROBIC MAGNESIUM-PROTOPORPHYRIN IX MONOMETHYL ESTER CYCLASE-RELATED"/>
    <property type="match status" value="1"/>
</dbReference>
<dbReference type="Gene3D" id="3.20.20.70">
    <property type="entry name" value="Aldolase class I"/>
    <property type="match status" value="1"/>
</dbReference>
<evidence type="ECO:0000259" key="6">
    <source>
        <dbReference type="PROSITE" id="PS51918"/>
    </source>
</evidence>
<dbReference type="Proteomes" id="UP000078287">
    <property type="component" value="Unassembled WGS sequence"/>
</dbReference>